<proteinExistence type="predicted"/>
<accession>A0AA51N8X0</accession>
<dbReference type="InterPro" id="IPR036938">
    <property type="entry name" value="PAP2/HPO_sf"/>
</dbReference>
<name>A0AA51N8X0_9BACT</name>
<evidence type="ECO:0000313" key="2">
    <source>
        <dbReference type="EMBL" id="WMN10864.1"/>
    </source>
</evidence>
<dbReference type="AlphaFoldDB" id="A0AA51N8X0"/>
<gene>
    <name evidence="2" type="ORF">QYS49_36310</name>
</gene>
<dbReference type="Proteomes" id="UP001230496">
    <property type="component" value="Chromosome"/>
</dbReference>
<dbReference type="InterPro" id="IPR000326">
    <property type="entry name" value="PAP2/HPO"/>
</dbReference>
<dbReference type="SUPFAM" id="SSF48317">
    <property type="entry name" value="Acid phosphatase/Vanadium-dependent haloperoxidase"/>
    <property type="match status" value="1"/>
</dbReference>
<dbReference type="InterPro" id="IPR052559">
    <property type="entry name" value="V-haloperoxidase"/>
</dbReference>
<evidence type="ECO:0000313" key="3">
    <source>
        <dbReference type="Proteomes" id="UP001230496"/>
    </source>
</evidence>
<dbReference type="CDD" id="cd03398">
    <property type="entry name" value="PAP2_haloperoxidase"/>
    <property type="match status" value="1"/>
</dbReference>
<dbReference type="EC" id="1.11.1.-" evidence="2"/>
<keyword evidence="2" id="KW-0560">Oxidoreductase</keyword>
<keyword evidence="2" id="KW-0575">Peroxidase</keyword>
<evidence type="ECO:0000259" key="1">
    <source>
        <dbReference type="Pfam" id="PF01569"/>
    </source>
</evidence>
<feature type="domain" description="Phosphatidic acid phosphatase type 2/haloperoxidase" evidence="1">
    <location>
        <begin position="316"/>
        <end position="423"/>
    </location>
</feature>
<dbReference type="PROSITE" id="PS51257">
    <property type="entry name" value="PROKAR_LIPOPROTEIN"/>
    <property type="match status" value="1"/>
</dbReference>
<dbReference type="PANTHER" id="PTHR34599">
    <property type="entry name" value="PEROXIDASE-RELATED"/>
    <property type="match status" value="1"/>
</dbReference>
<dbReference type="KEGG" id="msaa:QYS49_36310"/>
<dbReference type="EMBL" id="CP129971">
    <property type="protein sequence ID" value="WMN10864.1"/>
    <property type="molecule type" value="Genomic_DNA"/>
</dbReference>
<dbReference type="RefSeq" id="WP_308347355.1">
    <property type="nucleotide sequence ID" value="NZ_CP129971.1"/>
</dbReference>
<dbReference type="Pfam" id="PF01569">
    <property type="entry name" value="PAP2"/>
    <property type="match status" value="1"/>
</dbReference>
<organism evidence="2 3">
    <name type="scientific">Marivirga salinarum</name>
    <dbReference type="NCBI Taxonomy" id="3059078"/>
    <lineage>
        <taxon>Bacteria</taxon>
        <taxon>Pseudomonadati</taxon>
        <taxon>Bacteroidota</taxon>
        <taxon>Cytophagia</taxon>
        <taxon>Cytophagales</taxon>
        <taxon>Marivirgaceae</taxon>
        <taxon>Marivirga</taxon>
    </lineage>
</organism>
<keyword evidence="3" id="KW-1185">Reference proteome</keyword>
<dbReference type="GO" id="GO:0004601">
    <property type="term" value="F:peroxidase activity"/>
    <property type="evidence" value="ECO:0007669"/>
    <property type="project" value="UniProtKB-KW"/>
</dbReference>
<dbReference type="Gene3D" id="1.10.606.20">
    <property type="match status" value="1"/>
</dbReference>
<reference evidence="2 3" key="1">
    <citation type="submission" date="2023-08" db="EMBL/GenBank/DDBJ databases">
        <title>Comparative genomics and taxonomic characterization of three novel marine species of genus Marivirga.</title>
        <authorList>
            <person name="Muhammad N."/>
            <person name="Kim S.-G."/>
        </authorList>
    </citation>
    <scope>NUCLEOTIDE SEQUENCE [LARGE SCALE GENOMIC DNA]</scope>
    <source>
        <strain evidence="2 3">BDSF4-3</strain>
    </source>
</reference>
<protein>
    <submittedName>
        <fullName evidence="2">Vanadium-dependent haloperoxidase</fullName>
        <ecNumber evidence="2">1.11.1.-</ecNumber>
    </submittedName>
</protein>
<sequence>MKSTVFYFLAFFGFFFSCTQSENHKTPVEAKDLHSLMQRVTDVTVHDIFSPPVASRVYVYPSIATYEVLAKQDSSYKSLAGQVNGLQPIPNPDNENVNLQLAALYANYLTSKMLIFSEEKMEEWLSDWKTELENRGMDDDEWESSVNYATKVHQHIVAWANEDNYKETRTMSKHPLSDKSHHWEPTPPAYMAAIEPHWNKIRTFALDSANQFIPQPPYEFSLDESSPFYKEMMEVYNVVKGVDKEKKEIASFWDCNPYVMNITGHVMFATKKITPGGHWMGIAKIASMLDEADLMKSSYAYTKTSIALADGFIACWDEKYRSNLIRPETIINRKIDNDWSPTLQTPPFPEYTSGHSVISTAAANALTDVYGDNFSFVDSTEVKFGLPSRKFNSFMEASQEAAMSRLYGGIHYRRAIEEGIWQGQKVGDLIREKLDFKSNNTIASKQK</sequence>
<dbReference type="PANTHER" id="PTHR34599:SF2">
    <property type="entry name" value="TRAF-TYPE DOMAIN-CONTAINING PROTEIN"/>
    <property type="match status" value="1"/>
</dbReference>